<comment type="subcellular location">
    <subcellularLocation>
        <location evidence="1">Cell envelope</location>
    </subcellularLocation>
</comment>
<dbReference type="InterPro" id="IPR038352">
    <property type="entry name" value="Imelysin_sf"/>
</dbReference>
<keyword evidence="2" id="KW-0732">Signal</keyword>
<reference evidence="4" key="1">
    <citation type="submission" date="2021-11" db="EMBL/GenBank/DDBJ databases">
        <authorList>
            <person name="Rodrigo-Torres L."/>
            <person name="Arahal R. D."/>
            <person name="Lucena T."/>
        </authorList>
    </citation>
    <scope>NUCLEOTIDE SEQUENCE</scope>
    <source>
        <strain evidence="4">CECT 7928</strain>
    </source>
</reference>
<dbReference type="CDD" id="cd14659">
    <property type="entry name" value="Imelysin-like_IPPA"/>
    <property type="match status" value="1"/>
</dbReference>
<evidence type="ECO:0000256" key="2">
    <source>
        <dbReference type="ARBA" id="ARBA00022729"/>
    </source>
</evidence>
<dbReference type="PROSITE" id="PS51257">
    <property type="entry name" value="PROKAR_LIPOPROTEIN"/>
    <property type="match status" value="1"/>
</dbReference>
<dbReference type="InterPro" id="IPR034984">
    <property type="entry name" value="Imelysin-like_IPPA"/>
</dbReference>
<dbReference type="RefSeq" id="WP_237362628.1">
    <property type="nucleotide sequence ID" value="NZ_CAKLDM010000002.1"/>
</dbReference>
<evidence type="ECO:0000313" key="4">
    <source>
        <dbReference type="EMBL" id="CAH0540790.1"/>
    </source>
</evidence>
<evidence type="ECO:0000313" key="5">
    <source>
        <dbReference type="Proteomes" id="UP000838748"/>
    </source>
</evidence>
<organism evidence="4 5">
    <name type="scientific">Vibrio marisflavi CECT 7928</name>
    <dbReference type="NCBI Taxonomy" id="634439"/>
    <lineage>
        <taxon>Bacteria</taxon>
        <taxon>Pseudomonadati</taxon>
        <taxon>Pseudomonadota</taxon>
        <taxon>Gammaproteobacteria</taxon>
        <taxon>Vibrionales</taxon>
        <taxon>Vibrionaceae</taxon>
        <taxon>Vibrio</taxon>
    </lineage>
</organism>
<protein>
    <recommendedName>
        <fullName evidence="3">Imelysin-like domain-containing protein</fullName>
    </recommendedName>
</protein>
<feature type="domain" description="Imelysin-like" evidence="3">
    <location>
        <begin position="56"/>
        <end position="323"/>
    </location>
</feature>
<dbReference type="Proteomes" id="UP000838748">
    <property type="component" value="Unassembled WGS sequence"/>
</dbReference>
<evidence type="ECO:0000259" key="3">
    <source>
        <dbReference type="Pfam" id="PF09375"/>
    </source>
</evidence>
<name>A0ABM9A686_9VIBR</name>
<dbReference type="Pfam" id="PF09375">
    <property type="entry name" value="Peptidase_M75"/>
    <property type="match status" value="1"/>
</dbReference>
<dbReference type="EMBL" id="CAKLDM010000002">
    <property type="protein sequence ID" value="CAH0540790.1"/>
    <property type="molecule type" value="Genomic_DNA"/>
</dbReference>
<evidence type="ECO:0000256" key="1">
    <source>
        <dbReference type="ARBA" id="ARBA00004196"/>
    </source>
</evidence>
<dbReference type="InterPro" id="IPR018976">
    <property type="entry name" value="Imelysin-like"/>
</dbReference>
<sequence length="344" mass="39187">MQRIKKVLCFGSLLILSGCQTNQVGSGKTFTEANNSSHAVYLVESQFSTKLYDNSVKLKDSFATLCRDTSSRNHLDATRLYWQKTMQSWMALQGQQRGPEQALEQSWKIQFWPDKKNTTGRKVRELIKQDKDWTQSEIATQSVAVQGLGSLEWLLYDRASSIASDELACELGYAVSQNLVTKTQLVKQAWGSNPWQVLSDKAWLTVYVSLLSHQLDYTIKKLSLPIAKIGHPKPYFAESWRSQTSMINIKANIEAMEKLYKAGLEQRLRQHDADQLADSISEQFFSIIELWPENPSLFQLLQTRQGYQSVLNQFNKLEQLRYLIQDEAAVKLGITIGFNATDGD</sequence>
<dbReference type="Gene3D" id="1.20.1420.20">
    <property type="entry name" value="M75 peptidase, HXXE motif"/>
    <property type="match status" value="1"/>
</dbReference>
<comment type="caution">
    <text evidence="4">The sequence shown here is derived from an EMBL/GenBank/DDBJ whole genome shotgun (WGS) entry which is preliminary data.</text>
</comment>
<proteinExistence type="predicted"/>
<accession>A0ABM9A686</accession>
<gene>
    <name evidence="4" type="ORF">VMF7928_03124</name>
</gene>
<keyword evidence="5" id="KW-1185">Reference proteome</keyword>